<evidence type="ECO:0000256" key="6">
    <source>
        <dbReference type="RuleBase" id="RU367028"/>
    </source>
</evidence>
<dbReference type="PANTHER" id="PTHR33057:SF21">
    <property type="entry name" value="TRANSCRIPTION REPRESSOR"/>
    <property type="match status" value="1"/>
</dbReference>
<dbReference type="PROSITE" id="PS51754">
    <property type="entry name" value="OVATE"/>
    <property type="match status" value="1"/>
</dbReference>
<protein>
    <recommendedName>
        <fullName evidence="6">Transcription repressor</fullName>
    </recommendedName>
    <alternativeName>
        <fullName evidence="6">Ovate family protein</fullName>
    </alternativeName>
</protein>
<evidence type="ECO:0000313" key="10">
    <source>
        <dbReference type="Proteomes" id="UP000327013"/>
    </source>
</evidence>
<proteinExistence type="predicted"/>
<dbReference type="GO" id="GO:0005634">
    <property type="term" value="C:nucleus"/>
    <property type="evidence" value="ECO:0007669"/>
    <property type="project" value="UniProtKB-SubCell"/>
</dbReference>
<feature type="region of interest" description="Disordered" evidence="7">
    <location>
        <begin position="23"/>
        <end position="44"/>
    </location>
</feature>
<dbReference type="Pfam" id="PF04844">
    <property type="entry name" value="Ovate"/>
    <property type="match status" value="1"/>
</dbReference>
<dbReference type="Proteomes" id="UP000327013">
    <property type="component" value="Chromosome 6"/>
</dbReference>
<dbReference type="AlphaFoldDB" id="A0A5N6RE03"/>
<feature type="domain" description="OVATE" evidence="8">
    <location>
        <begin position="135"/>
        <end position="198"/>
    </location>
</feature>
<evidence type="ECO:0000256" key="5">
    <source>
        <dbReference type="ARBA" id="ARBA00023242"/>
    </source>
</evidence>
<keyword evidence="4 6" id="KW-0804">Transcription</keyword>
<name>A0A5N6RE03_9ROSI</name>
<dbReference type="PANTHER" id="PTHR33057">
    <property type="entry name" value="TRANSCRIPTION REPRESSOR OFP7-RELATED"/>
    <property type="match status" value="1"/>
</dbReference>
<organism evidence="9 10">
    <name type="scientific">Carpinus fangiana</name>
    <dbReference type="NCBI Taxonomy" id="176857"/>
    <lineage>
        <taxon>Eukaryota</taxon>
        <taxon>Viridiplantae</taxon>
        <taxon>Streptophyta</taxon>
        <taxon>Embryophyta</taxon>
        <taxon>Tracheophyta</taxon>
        <taxon>Spermatophyta</taxon>
        <taxon>Magnoliopsida</taxon>
        <taxon>eudicotyledons</taxon>
        <taxon>Gunneridae</taxon>
        <taxon>Pentapetalae</taxon>
        <taxon>rosids</taxon>
        <taxon>fabids</taxon>
        <taxon>Fagales</taxon>
        <taxon>Betulaceae</taxon>
        <taxon>Carpinus</taxon>
    </lineage>
</organism>
<gene>
    <name evidence="9" type="ORF">FH972_015654</name>
</gene>
<evidence type="ECO:0000256" key="2">
    <source>
        <dbReference type="ARBA" id="ARBA00022491"/>
    </source>
</evidence>
<dbReference type="NCBIfam" id="TIGR01568">
    <property type="entry name" value="A_thal_3678"/>
    <property type="match status" value="1"/>
</dbReference>
<keyword evidence="10" id="KW-1185">Reference proteome</keyword>
<evidence type="ECO:0000256" key="4">
    <source>
        <dbReference type="ARBA" id="ARBA00023163"/>
    </source>
</evidence>
<dbReference type="InterPro" id="IPR038933">
    <property type="entry name" value="Ovate"/>
</dbReference>
<evidence type="ECO:0000256" key="7">
    <source>
        <dbReference type="SAM" id="MobiDB-lite"/>
    </source>
</evidence>
<reference evidence="9 10" key="1">
    <citation type="submission" date="2019-06" db="EMBL/GenBank/DDBJ databases">
        <title>A chromosomal-level reference genome of Carpinus fangiana (Coryloideae, Betulaceae).</title>
        <authorList>
            <person name="Yang X."/>
            <person name="Wang Z."/>
            <person name="Zhang L."/>
            <person name="Hao G."/>
            <person name="Liu J."/>
            <person name="Yang Y."/>
        </authorList>
    </citation>
    <scope>NUCLEOTIDE SEQUENCE [LARGE SCALE GENOMIC DNA]</scope>
    <source>
        <strain evidence="9">Cfa_2016G</strain>
        <tissue evidence="9">Leaf</tissue>
    </source>
</reference>
<comment type="function">
    <text evidence="6">Transcriptional repressor that regulates multiple aspects of plant growth and development.</text>
</comment>
<keyword evidence="3 6" id="KW-0805">Transcription regulation</keyword>
<evidence type="ECO:0000256" key="3">
    <source>
        <dbReference type="ARBA" id="ARBA00023015"/>
    </source>
</evidence>
<dbReference type="GO" id="GO:0045892">
    <property type="term" value="P:negative regulation of DNA-templated transcription"/>
    <property type="evidence" value="ECO:0007669"/>
    <property type="project" value="UniProtKB-UniRule"/>
</dbReference>
<sequence length="227" mass="25733">MSNLFWKNFNLCFSKLKCLPLIQSRPPPQPNQDDHDSPSPTSPTATSIIIKNFNSVYDLTSDSTASRSLTHSTTADFFSSSDDSDDTDSPPDFATIFASQRLFCSSPGRSNSIFESLDTRQDPDNSLAITGSVTVPKYSVDPYIDFRRSMQEMVEARNLMDVTSEWEYLHELLLCYLTLNPKHTHKYIIRAFSDLVISILSSSSSAANHCREPKNRRQRYISRQLQV</sequence>
<evidence type="ECO:0000256" key="1">
    <source>
        <dbReference type="ARBA" id="ARBA00004123"/>
    </source>
</evidence>
<dbReference type="InterPro" id="IPR006458">
    <property type="entry name" value="Ovate_C"/>
</dbReference>
<dbReference type="EMBL" id="CM017326">
    <property type="protein sequence ID" value="KAE8077049.1"/>
    <property type="molecule type" value="Genomic_DNA"/>
</dbReference>
<dbReference type="OrthoDB" id="690912at2759"/>
<keyword evidence="2 6" id="KW-0678">Repressor</keyword>
<evidence type="ECO:0000259" key="8">
    <source>
        <dbReference type="PROSITE" id="PS51754"/>
    </source>
</evidence>
<comment type="subcellular location">
    <subcellularLocation>
        <location evidence="1 6">Nucleus</location>
    </subcellularLocation>
</comment>
<accession>A0A5N6RE03</accession>
<keyword evidence="5 6" id="KW-0539">Nucleus</keyword>
<evidence type="ECO:0000313" key="9">
    <source>
        <dbReference type="EMBL" id="KAE8077049.1"/>
    </source>
</evidence>